<organism evidence="2 3">
    <name type="scientific">Pavo cristatus</name>
    <name type="common">Indian peafowl</name>
    <name type="synonym">Blue peafowl</name>
    <dbReference type="NCBI Taxonomy" id="9049"/>
    <lineage>
        <taxon>Eukaryota</taxon>
        <taxon>Metazoa</taxon>
        <taxon>Chordata</taxon>
        <taxon>Craniata</taxon>
        <taxon>Vertebrata</taxon>
        <taxon>Euteleostomi</taxon>
        <taxon>Archelosauria</taxon>
        <taxon>Archosauria</taxon>
        <taxon>Dinosauria</taxon>
        <taxon>Saurischia</taxon>
        <taxon>Theropoda</taxon>
        <taxon>Coelurosauria</taxon>
        <taxon>Aves</taxon>
        <taxon>Neognathae</taxon>
        <taxon>Galloanserae</taxon>
        <taxon>Galliformes</taxon>
        <taxon>Phasianidae</taxon>
        <taxon>Phasianinae</taxon>
        <taxon>Pavo</taxon>
    </lineage>
</organism>
<feature type="compositionally biased region" description="Basic residues" evidence="1">
    <location>
        <begin position="40"/>
        <end position="66"/>
    </location>
</feature>
<dbReference type="Proteomes" id="UP000694428">
    <property type="component" value="Unplaced"/>
</dbReference>
<feature type="region of interest" description="Disordered" evidence="1">
    <location>
        <begin position="1"/>
        <end position="91"/>
    </location>
</feature>
<feature type="compositionally biased region" description="Low complexity" evidence="1">
    <location>
        <begin position="30"/>
        <end position="39"/>
    </location>
</feature>
<feature type="compositionally biased region" description="Basic and acidic residues" evidence="1">
    <location>
        <begin position="1"/>
        <end position="23"/>
    </location>
</feature>
<dbReference type="AlphaFoldDB" id="A0A8C9L5P3"/>
<name>A0A8C9L5P3_PAVCR</name>
<evidence type="ECO:0000313" key="2">
    <source>
        <dbReference type="Ensembl" id="ENSPSTP00000004534.1"/>
    </source>
</evidence>
<protein>
    <submittedName>
        <fullName evidence="2">Uncharacterized protein</fullName>
    </submittedName>
</protein>
<reference evidence="2" key="2">
    <citation type="submission" date="2025-09" db="UniProtKB">
        <authorList>
            <consortium name="Ensembl"/>
        </authorList>
    </citation>
    <scope>IDENTIFICATION</scope>
</reference>
<accession>A0A8C9L5P3</accession>
<proteinExistence type="predicted"/>
<evidence type="ECO:0000313" key="3">
    <source>
        <dbReference type="Proteomes" id="UP000694428"/>
    </source>
</evidence>
<dbReference type="Ensembl" id="ENSPSTT00000004765.1">
    <property type="protein sequence ID" value="ENSPSTP00000004534.1"/>
    <property type="gene ID" value="ENSPSTG00000003254.1"/>
</dbReference>
<keyword evidence="3" id="KW-1185">Reference proteome</keyword>
<evidence type="ECO:0000256" key="1">
    <source>
        <dbReference type="SAM" id="MobiDB-lite"/>
    </source>
</evidence>
<sequence length="91" mass="10082">MEAAAERRRERRRWEVAVKAEKRSPRRSGSRSARGSQSSPKRKSKSGRRSKSPRGRRSRSPHHGAVRVKQVNGVGSGGARPCELPAARLCP</sequence>
<reference evidence="2" key="1">
    <citation type="submission" date="2025-08" db="UniProtKB">
        <authorList>
            <consortium name="Ensembl"/>
        </authorList>
    </citation>
    <scope>IDENTIFICATION</scope>
</reference>